<protein>
    <submittedName>
        <fullName evidence="2">Uncharacterized protein</fullName>
    </submittedName>
</protein>
<evidence type="ECO:0000313" key="3">
    <source>
        <dbReference type="Proteomes" id="UP001272242"/>
    </source>
</evidence>
<keyword evidence="1" id="KW-0732">Signal</keyword>
<evidence type="ECO:0000313" key="2">
    <source>
        <dbReference type="EMBL" id="MDY3561082.1"/>
    </source>
</evidence>
<reference evidence="3" key="1">
    <citation type="journal article" date="2023" name="Mar. Drugs">
        <title>Gemmata algarum, a Novel Planctomycete Isolated from an Algal Mat, Displays Antimicrobial Activity.</title>
        <authorList>
            <person name="Kumar G."/>
            <person name="Kallscheuer N."/>
            <person name="Kashif M."/>
            <person name="Ahamad S."/>
            <person name="Jagadeeshwari U."/>
            <person name="Pannikurungottu S."/>
            <person name="Haufschild T."/>
            <person name="Kabuu M."/>
            <person name="Sasikala C."/>
            <person name="Jogler C."/>
            <person name="Ramana C."/>
        </authorList>
    </citation>
    <scope>NUCLEOTIDE SEQUENCE [LARGE SCALE GENOMIC DNA]</scope>
    <source>
        <strain evidence="3">JC673</strain>
    </source>
</reference>
<dbReference type="EMBL" id="JAXBLV010000189">
    <property type="protein sequence ID" value="MDY3561082.1"/>
    <property type="molecule type" value="Genomic_DNA"/>
</dbReference>
<comment type="caution">
    <text evidence="2">The sequence shown here is derived from an EMBL/GenBank/DDBJ whole genome shotgun (WGS) entry which is preliminary data.</text>
</comment>
<organism evidence="2 3">
    <name type="scientific">Gemmata algarum</name>
    <dbReference type="NCBI Taxonomy" id="2975278"/>
    <lineage>
        <taxon>Bacteria</taxon>
        <taxon>Pseudomonadati</taxon>
        <taxon>Planctomycetota</taxon>
        <taxon>Planctomycetia</taxon>
        <taxon>Gemmatales</taxon>
        <taxon>Gemmataceae</taxon>
        <taxon>Gemmata</taxon>
    </lineage>
</organism>
<proteinExistence type="predicted"/>
<sequence length="463" mass="48666">MRCALWFVLTAALGGAVAGGDDKAPARAKPPAPIVRLFVQDMKTCSVKWADVRVGADQKLVLDPLADVAGFKKLDPAKQKLVQMRESGSLVCVGVRDDADGAFESGWVLMQSGVGYADHGDHGHWTYKTAPAVIDSRLDAKQGNPAHLYRYDGWFYLANDKLNGYTRIDPEGYATNEARSLGKGKPQFVTGGGGHITLAVVDNTVGYACWIDGGGPNKGRVDVSPVGIGARPEPAYSFALPSGGIHGAAACAGKVFFAPSAGVCWADADTGLKLTGERVKVRHIDLGTEGDKPRRTGAFVTHGHHVLFVTGKEAPNLAVLDAKSAEPKPAFLPLAVKKGTHAVTPEVVTSADGKTYALVFHDRVKDSDAADALEVIALDPNGDGDCSDMKSVKVLAVGRSAVEGHFGHHDLAFDANRKYGFFTNPGDGTLSVLSLKTLDVVATFTVGGTPTALAARGGEDHDD</sequence>
<evidence type="ECO:0000256" key="1">
    <source>
        <dbReference type="SAM" id="SignalP"/>
    </source>
</evidence>
<feature type="chain" id="PRO_5047062198" evidence="1">
    <location>
        <begin position="19"/>
        <end position="463"/>
    </location>
</feature>
<dbReference type="InterPro" id="IPR011048">
    <property type="entry name" value="Haem_d1_sf"/>
</dbReference>
<feature type="signal peptide" evidence="1">
    <location>
        <begin position="1"/>
        <end position="18"/>
    </location>
</feature>
<dbReference type="Gene3D" id="2.130.10.10">
    <property type="entry name" value="YVTN repeat-like/Quinoprotein amine dehydrogenase"/>
    <property type="match status" value="1"/>
</dbReference>
<dbReference type="SUPFAM" id="SSF51004">
    <property type="entry name" value="C-terminal (heme d1) domain of cytochrome cd1-nitrite reductase"/>
    <property type="match status" value="1"/>
</dbReference>
<keyword evidence="3" id="KW-1185">Reference proteome</keyword>
<dbReference type="InterPro" id="IPR015943">
    <property type="entry name" value="WD40/YVTN_repeat-like_dom_sf"/>
</dbReference>
<accession>A0ABU5F0I0</accession>
<gene>
    <name evidence="2" type="ORF">R5W23_002341</name>
</gene>
<dbReference type="Proteomes" id="UP001272242">
    <property type="component" value="Unassembled WGS sequence"/>
</dbReference>
<dbReference type="RefSeq" id="WP_320687552.1">
    <property type="nucleotide sequence ID" value="NZ_JAXBLV010000189.1"/>
</dbReference>
<name>A0ABU5F0I0_9BACT</name>